<keyword evidence="3" id="KW-1185">Reference proteome</keyword>
<dbReference type="SUPFAM" id="SSF50729">
    <property type="entry name" value="PH domain-like"/>
    <property type="match status" value="1"/>
</dbReference>
<organism evidence="2 3">
    <name type="scientific">Cymbomonas tetramitiformis</name>
    <dbReference type="NCBI Taxonomy" id="36881"/>
    <lineage>
        <taxon>Eukaryota</taxon>
        <taxon>Viridiplantae</taxon>
        <taxon>Chlorophyta</taxon>
        <taxon>Pyramimonadophyceae</taxon>
        <taxon>Pyramimonadales</taxon>
        <taxon>Pyramimonadaceae</taxon>
        <taxon>Cymbomonas</taxon>
    </lineage>
</organism>
<dbReference type="AlphaFoldDB" id="A0AAE0H394"/>
<dbReference type="CDD" id="cd00821">
    <property type="entry name" value="PH"/>
    <property type="match status" value="1"/>
</dbReference>
<dbReference type="InterPro" id="IPR001849">
    <property type="entry name" value="PH_domain"/>
</dbReference>
<gene>
    <name evidence="2" type="ORF">CYMTET_3628</name>
</gene>
<proteinExistence type="predicted"/>
<dbReference type="Proteomes" id="UP001190700">
    <property type="component" value="Unassembled WGS sequence"/>
</dbReference>
<feature type="domain" description="PH" evidence="1">
    <location>
        <begin position="366"/>
        <end position="466"/>
    </location>
</feature>
<evidence type="ECO:0000313" key="3">
    <source>
        <dbReference type="Proteomes" id="UP001190700"/>
    </source>
</evidence>
<comment type="caution">
    <text evidence="2">The sequence shown here is derived from an EMBL/GenBank/DDBJ whole genome shotgun (WGS) entry which is preliminary data.</text>
</comment>
<protein>
    <recommendedName>
        <fullName evidence="1">PH domain-containing protein</fullName>
    </recommendedName>
</protein>
<evidence type="ECO:0000313" key="2">
    <source>
        <dbReference type="EMBL" id="KAK3288915.1"/>
    </source>
</evidence>
<accession>A0AAE0H394</accession>
<dbReference type="Gene3D" id="2.30.29.30">
    <property type="entry name" value="Pleckstrin-homology domain (PH domain)/Phosphotyrosine-binding domain (PTB)"/>
    <property type="match status" value="1"/>
</dbReference>
<dbReference type="InterPro" id="IPR011993">
    <property type="entry name" value="PH-like_dom_sf"/>
</dbReference>
<reference evidence="2 3" key="1">
    <citation type="journal article" date="2015" name="Genome Biol. Evol.">
        <title>Comparative Genomics of a Bacterivorous Green Alga Reveals Evolutionary Causalities and Consequences of Phago-Mixotrophic Mode of Nutrition.</title>
        <authorList>
            <person name="Burns J.A."/>
            <person name="Paasch A."/>
            <person name="Narechania A."/>
            <person name="Kim E."/>
        </authorList>
    </citation>
    <scope>NUCLEOTIDE SEQUENCE [LARGE SCALE GENOMIC DNA]</scope>
    <source>
        <strain evidence="2 3">PLY_AMNH</strain>
    </source>
</reference>
<dbReference type="SMART" id="SM00233">
    <property type="entry name" value="PH"/>
    <property type="match status" value="1"/>
</dbReference>
<evidence type="ECO:0000259" key="1">
    <source>
        <dbReference type="SMART" id="SM00233"/>
    </source>
</evidence>
<sequence>MFSMEKMKDTVQSSVSELSTPFYEQKGADGSTILMCVEEPMQCLVPTPDRAGDYEVALEGAFRVEAFGLNMANIHICNETILLGPQMRLVAHEDSSYSYFIDSNNNGFADEDEVYRLKVPTSMSDDFNWIVSQYCEFCTLTAPDPTSNDNSPCLVAVAIERTGELLGSAMVGTASMVGTAFKMEAKLEKKVYKPGSSAPVNQKDLDRAAKMKKDAARFQTATAKLSSAVMFPIRQVGNLVGNQVAQRAAGDEAPTGCRMKKVGMDIAGGVGNALTAFAKGQQRAADRLYSDFEEAQVEKAKHMGGTEHVELAKKRCDVMKEVSKGAYNIYATVNFADGAAQNIGMALAAEVADQGLNRDFYVAGPTLLQGYMEFKTNVPGATWQTLWVVLRNFALAYYPSAQDVLKKPLGVVPTSNTGAATLEEVNEEGPARIGVMTLDNSWFHLRPPVDLIQTWLASLKQAKDRVESVLAVNQLKIADRVDLAQQTVCQGPNLSGHWVLESEENLNGYLKACGLPKTARMGITSSYVKKKLVGAMTNPVAGFLFHRSSAQRSVRLLCRAPWRLHWRFFAVPWCALPTSRHAHHALQWQRFALLGVRAAAMGHSVAMSNFAAAGAALRLPVAFSVGCRL</sequence>
<dbReference type="EMBL" id="LGRX02000319">
    <property type="protein sequence ID" value="KAK3288915.1"/>
    <property type="molecule type" value="Genomic_DNA"/>
</dbReference>
<name>A0AAE0H394_9CHLO</name>